<feature type="transmembrane region" description="Helical" evidence="3">
    <location>
        <begin position="12"/>
        <end position="38"/>
    </location>
</feature>
<evidence type="ECO:0000256" key="1">
    <source>
        <dbReference type="ARBA" id="ARBA00022531"/>
    </source>
</evidence>
<dbReference type="Gene3D" id="2.130.10.10">
    <property type="entry name" value="YVTN repeat-like/Quinoprotein amine dehydrogenase"/>
    <property type="match status" value="1"/>
</dbReference>
<dbReference type="InterPro" id="IPR015943">
    <property type="entry name" value="WD40/YVTN_repeat-like_dom_sf"/>
</dbReference>
<feature type="domain" description="Photosynthesis system II assembly factor Ycf48/Hcf136-like" evidence="4">
    <location>
        <begin position="101"/>
        <end position="177"/>
    </location>
</feature>
<proteinExistence type="predicted"/>
<protein>
    <submittedName>
        <fullName evidence="5">Glycosyl hydrolase</fullName>
    </submittedName>
</protein>
<name>A0ABX1QCI3_9RHOO</name>
<reference evidence="5 6" key="1">
    <citation type="submission" date="2019-12" db="EMBL/GenBank/DDBJ databases">
        <title>Comparative genomics gives insights into the taxonomy of the Azoarcus-Aromatoleum group and reveals separate origins of nif in the plant-associated Azoarcus and non-plant-associated Aromatoleum sub-groups.</title>
        <authorList>
            <person name="Lafos M."/>
            <person name="Maluk M."/>
            <person name="Batista M."/>
            <person name="Junghare M."/>
            <person name="Carmona M."/>
            <person name="Faoro H."/>
            <person name="Cruz L.M."/>
            <person name="Battistoni F."/>
            <person name="De Souza E."/>
            <person name="Pedrosa F."/>
            <person name="Chen W.-M."/>
            <person name="Poole P.S."/>
            <person name="Dixon R.A."/>
            <person name="James E.K."/>
        </authorList>
    </citation>
    <scope>NUCLEOTIDE SEQUENCE [LARGE SCALE GENOMIC DNA]</scope>
    <source>
        <strain evidence="5 6">22Lin</strain>
    </source>
</reference>
<dbReference type="InterPro" id="IPR028203">
    <property type="entry name" value="PSII_CF48-like_dom"/>
</dbReference>
<keyword evidence="3" id="KW-0472">Membrane</keyword>
<keyword evidence="3" id="KW-0812">Transmembrane</keyword>
<evidence type="ECO:0000313" key="5">
    <source>
        <dbReference type="EMBL" id="NMG74726.1"/>
    </source>
</evidence>
<keyword evidence="3" id="KW-1133">Transmembrane helix</keyword>
<dbReference type="RefSeq" id="WP_169259871.1">
    <property type="nucleotide sequence ID" value="NZ_WTVQ01000010.1"/>
</dbReference>
<dbReference type="Proteomes" id="UP000648984">
    <property type="component" value="Unassembled WGS sequence"/>
</dbReference>
<accession>A0ABX1QCI3</accession>
<evidence type="ECO:0000256" key="3">
    <source>
        <dbReference type="SAM" id="Phobius"/>
    </source>
</evidence>
<keyword evidence="1" id="KW-0602">Photosynthesis</keyword>
<dbReference type="Pfam" id="PF14870">
    <property type="entry name" value="PSII_BNR"/>
    <property type="match status" value="2"/>
</dbReference>
<keyword evidence="6" id="KW-1185">Reference proteome</keyword>
<feature type="domain" description="Photosynthesis system II assembly factor Ycf48/Hcf136-like" evidence="4">
    <location>
        <begin position="212"/>
        <end position="296"/>
    </location>
</feature>
<gene>
    <name evidence="5" type="ORF">GPA25_08115</name>
</gene>
<keyword evidence="2" id="KW-0604">Photosystem II</keyword>
<dbReference type="GO" id="GO:0016787">
    <property type="term" value="F:hydrolase activity"/>
    <property type="evidence" value="ECO:0007669"/>
    <property type="project" value="UniProtKB-KW"/>
</dbReference>
<organism evidence="5 6">
    <name type="scientific">Aromatoleum diolicum</name>
    <dbReference type="NCBI Taxonomy" id="75796"/>
    <lineage>
        <taxon>Bacteria</taxon>
        <taxon>Pseudomonadati</taxon>
        <taxon>Pseudomonadota</taxon>
        <taxon>Betaproteobacteria</taxon>
        <taxon>Rhodocyclales</taxon>
        <taxon>Rhodocyclaceae</taxon>
        <taxon>Aromatoleum</taxon>
    </lineage>
</organism>
<evidence type="ECO:0000313" key="6">
    <source>
        <dbReference type="Proteomes" id="UP000648984"/>
    </source>
</evidence>
<evidence type="ECO:0000259" key="4">
    <source>
        <dbReference type="Pfam" id="PF14870"/>
    </source>
</evidence>
<dbReference type="EMBL" id="WTVQ01000010">
    <property type="protein sequence ID" value="NMG74726.1"/>
    <property type="molecule type" value="Genomic_DNA"/>
</dbReference>
<evidence type="ECO:0000256" key="2">
    <source>
        <dbReference type="ARBA" id="ARBA00023276"/>
    </source>
</evidence>
<comment type="caution">
    <text evidence="5">The sequence shown here is derived from an EMBL/GenBank/DDBJ whole genome shotgun (WGS) entry which is preliminary data.</text>
</comment>
<sequence>MLKAINGLGKAARSGVALTTSAAPMLIIGALLYTAFFVKAEPQVGNLQARSIERRDAFYGVAVPQADVVWAAGSYGKVVRSDNAGKSWGVQPTPGDAHLQAISAWDAERAVAVGNHGVVIVTADGGKSWREIEVPHSEVANKLMQVRSYAGGTGWAVGEMGAVLRTRDYGASWTRVLDEKDQAWNDIFFVGEDGWMVGEFGRMMRTRDGGESWSTIDSPLESSLMSVHFRDASNGVAVGLAGAVLVTADGGAVWTEARRVTREHLNCVIWDGSRWVAVGDKGIRVTAGADGSGWTGGRISEQDLSWRTQIARAGDGFVLAGANLAQLEHDQLHIIGRD</sequence>
<keyword evidence="5" id="KW-0378">Hydrolase</keyword>
<dbReference type="PANTHER" id="PTHR47199:SF2">
    <property type="entry name" value="PHOTOSYSTEM II STABILITY_ASSEMBLY FACTOR HCF136, CHLOROPLASTIC"/>
    <property type="match status" value="1"/>
</dbReference>
<dbReference type="PANTHER" id="PTHR47199">
    <property type="entry name" value="PHOTOSYSTEM II STABILITY/ASSEMBLY FACTOR HCF136, CHLOROPLASTIC"/>
    <property type="match status" value="1"/>
</dbReference>
<dbReference type="SUPFAM" id="SSF110296">
    <property type="entry name" value="Oligoxyloglucan reducing end-specific cellobiohydrolase"/>
    <property type="match status" value="1"/>
</dbReference>